<sequence>MATSQYVGPKYGEKGAQMRIYPQRHQAPKALQRAMGNDKMCMEMCPSPGLHLDKLGDRADPLPPERKKMYQKKKARVQAARAKAIRSLERGIKSPRKTVAKRKPLPIENTTPPPEQPPPLMTVFPSAPPPPALSASQNETSIDSRAQSPILPRFTFSYSVPSVTLDSCHPTGTASTGPELVYKPPQTAKNDLTENALNATSFEFYAGPQSRHASDLALSHSPSPNSTPSLESDRGTPSTVESPRSSGTWIDGPTPTPQSPSTPEQLDCRLSVPQRDVDSEELFNEVYQSFFIPRSSWNRQSPTLELEHGHMNPQSVIPETPHKARNTVQHIPDRLDRPTPPQPATMSHPDLRTRDLMPTTTTTWTSTPQGSHSQPRHLHVPATTPSGMVHDHQRRGPAGKGAAGATGTPGVHRLERGTFGRQHAPPPYPSHFTRVAAGHTRLNHSLATPESPVAAQSAGCGTTPSIAGAVARQAQVRHHDGSAILDHAPHNNPHHLSMRTSPSHVHSVHANSVPLACTTPVPPVNSITQHQFGAPNTTRTQRSQPMRTSKSAYSELAHALVDPHSIAPLVEQAGIGERVGHGHLYSAQVGSGAIGSSRTSAPEPLAHWQIDPPIASHPILDHPLIGPGTNVMVAPSTSRAQATHDDDMARTLGGCFEECEPFSTNIMACLLGTHFANRQRSDETYLEASWAGSQSEVTQQLLTTPTCQEAQCRIHHPYPPSTGPSSTSGFTSAPMQGASDWRTLSLA</sequence>
<dbReference type="AlphaFoldDB" id="A0A2G8RUW4"/>
<comment type="caution">
    <text evidence="2">The sequence shown here is derived from an EMBL/GenBank/DDBJ whole genome shotgun (WGS) entry which is preliminary data.</text>
</comment>
<evidence type="ECO:0000256" key="1">
    <source>
        <dbReference type="SAM" id="MobiDB-lite"/>
    </source>
</evidence>
<feature type="region of interest" description="Disordered" evidence="1">
    <location>
        <begin position="213"/>
        <end position="268"/>
    </location>
</feature>
<accession>A0A2G8RUW4</accession>
<name>A0A2G8RUW4_9APHY</name>
<proteinExistence type="predicted"/>
<feature type="region of interest" description="Disordered" evidence="1">
    <location>
        <begin position="90"/>
        <end position="143"/>
    </location>
</feature>
<organism evidence="2 3">
    <name type="scientific">Ganoderma sinense ZZ0214-1</name>
    <dbReference type="NCBI Taxonomy" id="1077348"/>
    <lineage>
        <taxon>Eukaryota</taxon>
        <taxon>Fungi</taxon>
        <taxon>Dikarya</taxon>
        <taxon>Basidiomycota</taxon>
        <taxon>Agaricomycotina</taxon>
        <taxon>Agaricomycetes</taxon>
        <taxon>Polyporales</taxon>
        <taxon>Polyporaceae</taxon>
        <taxon>Ganoderma</taxon>
    </lineage>
</organism>
<keyword evidence="3" id="KW-1185">Reference proteome</keyword>
<evidence type="ECO:0000313" key="2">
    <source>
        <dbReference type="EMBL" id="PIL25305.1"/>
    </source>
</evidence>
<feature type="compositionally biased region" description="Pro residues" evidence="1">
    <location>
        <begin position="111"/>
        <end position="132"/>
    </location>
</feature>
<dbReference type="Proteomes" id="UP000230002">
    <property type="component" value="Unassembled WGS sequence"/>
</dbReference>
<evidence type="ECO:0000313" key="3">
    <source>
        <dbReference type="Proteomes" id="UP000230002"/>
    </source>
</evidence>
<feature type="compositionally biased region" description="Basic residues" evidence="1">
    <location>
        <begin position="93"/>
        <end position="104"/>
    </location>
</feature>
<feature type="region of interest" description="Disordered" evidence="1">
    <location>
        <begin position="715"/>
        <end position="747"/>
    </location>
</feature>
<dbReference type="EMBL" id="AYKW01000056">
    <property type="protein sequence ID" value="PIL25305.1"/>
    <property type="molecule type" value="Genomic_DNA"/>
</dbReference>
<protein>
    <submittedName>
        <fullName evidence="2">Uncharacterized protein</fullName>
    </submittedName>
</protein>
<reference evidence="2 3" key="1">
    <citation type="journal article" date="2015" name="Sci. Rep.">
        <title>Chromosome-level genome map provides insights into diverse defense mechanisms in the medicinal fungus Ganoderma sinense.</title>
        <authorList>
            <person name="Zhu Y."/>
            <person name="Xu J."/>
            <person name="Sun C."/>
            <person name="Zhou S."/>
            <person name="Xu H."/>
            <person name="Nelson D.R."/>
            <person name="Qian J."/>
            <person name="Song J."/>
            <person name="Luo H."/>
            <person name="Xiang L."/>
            <person name="Li Y."/>
            <person name="Xu Z."/>
            <person name="Ji A."/>
            <person name="Wang L."/>
            <person name="Lu S."/>
            <person name="Hayward A."/>
            <person name="Sun W."/>
            <person name="Li X."/>
            <person name="Schwartz D.C."/>
            <person name="Wang Y."/>
            <person name="Chen S."/>
        </authorList>
    </citation>
    <scope>NUCLEOTIDE SEQUENCE [LARGE SCALE GENOMIC DNA]</scope>
    <source>
        <strain evidence="2 3">ZZ0214-1</strain>
    </source>
</reference>
<dbReference type="OrthoDB" id="2766169at2759"/>
<feature type="compositionally biased region" description="Low complexity" evidence="1">
    <location>
        <begin position="723"/>
        <end position="734"/>
    </location>
</feature>
<feature type="compositionally biased region" description="Polar residues" evidence="1">
    <location>
        <begin position="220"/>
        <end position="248"/>
    </location>
</feature>
<feature type="region of interest" description="Disordered" evidence="1">
    <location>
        <begin position="332"/>
        <end position="431"/>
    </location>
</feature>
<feature type="region of interest" description="Disordered" evidence="1">
    <location>
        <begin position="526"/>
        <end position="547"/>
    </location>
</feature>
<gene>
    <name evidence="2" type="ORF">GSI_13194</name>
</gene>